<organism evidence="1 2">
    <name type="scientific">Nocardia rhizosphaerae</name>
    <dbReference type="NCBI Taxonomy" id="1691571"/>
    <lineage>
        <taxon>Bacteria</taxon>
        <taxon>Bacillati</taxon>
        <taxon>Actinomycetota</taxon>
        <taxon>Actinomycetes</taxon>
        <taxon>Mycobacteriales</taxon>
        <taxon>Nocardiaceae</taxon>
        <taxon>Nocardia</taxon>
    </lineage>
</organism>
<keyword evidence="2" id="KW-1185">Reference proteome</keyword>
<proteinExistence type="predicted"/>
<comment type="caution">
    <text evidence="1">The sequence shown here is derived from an EMBL/GenBank/DDBJ whole genome shotgun (WGS) entry which is preliminary data.</text>
</comment>
<reference evidence="2" key="1">
    <citation type="journal article" date="2019" name="Int. J. Syst. Evol. Microbiol.">
        <title>The Global Catalogue of Microorganisms (GCM) 10K type strain sequencing project: providing services to taxonomists for standard genome sequencing and annotation.</title>
        <authorList>
            <consortium name="The Broad Institute Genomics Platform"/>
            <consortium name="The Broad Institute Genome Sequencing Center for Infectious Disease"/>
            <person name="Wu L."/>
            <person name="Ma J."/>
        </authorList>
    </citation>
    <scope>NUCLEOTIDE SEQUENCE [LARGE SCALE GENOMIC DNA]</scope>
    <source>
        <strain evidence="2">CGMCC 4.7204</strain>
    </source>
</reference>
<accession>A0ABV8LEJ6</accession>
<evidence type="ECO:0000313" key="1">
    <source>
        <dbReference type="EMBL" id="MFC4128916.1"/>
    </source>
</evidence>
<dbReference type="Proteomes" id="UP001595767">
    <property type="component" value="Unassembled WGS sequence"/>
</dbReference>
<dbReference type="RefSeq" id="WP_378554798.1">
    <property type="nucleotide sequence ID" value="NZ_JBHSBA010000016.1"/>
</dbReference>
<dbReference type="EMBL" id="JBHSBA010000016">
    <property type="protein sequence ID" value="MFC4128916.1"/>
    <property type="molecule type" value="Genomic_DNA"/>
</dbReference>
<name>A0ABV8LEJ6_9NOCA</name>
<gene>
    <name evidence="1" type="ORF">ACFOW8_28700</name>
</gene>
<sequence>MAVLIYAVPDDLIDGAWLTGTAPTNAPILLRYASILVRRATMCDRYDTDSTGLPTDGGVAEAFRDATCAQAAMWCLAGIDPVAGSVGRELAVASQTADGGSVTYGDAVDADEIDRALSRLHSAARLILKNAGLAALGPDTW</sequence>
<protein>
    <submittedName>
        <fullName evidence="1">Uncharacterized protein</fullName>
    </submittedName>
</protein>
<evidence type="ECO:0000313" key="2">
    <source>
        <dbReference type="Proteomes" id="UP001595767"/>
    </source>
</evidence>